<keyword evidence="5 7" id="KW-1133">Transmembrane helix</keyword>
<evidence type="ECO:0000313" key="9">
    <source>
        <dbReference type="EMBL" id="MEN0644534.1"/>
    </source>
</evidence>
<organism evidence="9 10">
    <name type="scientific">Alkalicoccobacillus gibsonii</name>
    <dbReference type="NCBI Taxonomy" id="79881"/>
    <lineage>
        <taxon>Bacteria</taxon>
        <taxon>Bacillati</taxon>
        <taxon>Bacillota</taxon>
        <taxon>Bacilli</taxon>
        <taxon>Bacillales</taxon>
        <taxon>Bacillaceae</taxon>
        <taxon>Alkalicoccobacillus</taxon>
    </lineage>
</organism>
<keyword evidence="2 7" id="KW-0813">Transport</keyword>
<dbReference type="Pfam" id="PF00528">
    <property type="entry name" value="BPD_transp_1"/>
    <property type="match status" value="1"/>
</dbReference>
<feature type="transmembrane region" description="Helical" evidence="7">
    <location>
        <begin position="129"/>
        <end position="151"/>
    </location>
</feature>
<evidence type="ECO:0000256" key="1">
    <source>
        <dbReference type="ARBA" id="ARBA00004651"/>
    </source>
</evidence>
<dbReference type="PANTHER" id="PTHR43386">
    <property type="entry name" value="OLIGOPEPTIDE TRANSPORT SYSTEM PERMEASE PROTEIN APPC"/>
    <property type="match status" value="1"/>
</dbReference>
<accession>A0ABU9VKU7</accession>
<evidence type="ECO:0000256" key="5">
    <source>
        <dbReference type="ARBA" id="ARBA00022989"/>
    </source>
</evidence>
<reference evidence="9 10" key="1">
    <citation type="submission" date="2024-03" db="EMBL/GenBank/DDBJ databases">
        <title>Bacilli Hybrid Assemblies.</title>
        <authorList>
            <person name="Kovac J."/>
        </authorList>
    </citation>
    <scope>NUCLEOTIDE SEQUENCE [LARGE SCALE GENOMIC DNA]</scope>
    <source>
        <strain evidence="9 10">FSL R7-0666</strain>
    </source>
</reference>
<dbReference type="SUPFAM" id="SSF161098">
    <property type="entry name" value="MetI-like"/>
    <property type="match status" value="1"/>
</dbReference>
<protein>
    <submittedName>
        <fullName evidence="9">ABC transporter permease</fullName>
    </submittedName>
</protein>
<feature type="transmembrane region" description="Helical" evidence="7">
    <location>
        <begin position="32"/>
        <end position="54"/>
    </location>
</feature>
<feature type="domain" description="ABC transmembrane type-1" evidence="8">
    <location>
        <begin position="94"/>
        <end position="283"/>
    </location>
</feature>
<keyword evidence="3" id="KW-1003">Cell membrane</keyword>
<feature type="transmembrane region" description="Helical" evidence="7">
    <location>
        <begin position="260"/>
        <end position="286"/>
    </location>
</feature>
<evidence type="ECO:0000256" key="4">
    <source>
        <dbReference type="ARBA" id="ARBA00022692"/>
    </source>
</evidence>
<dbReference type="InterPro" id="IPR050366">
    <property type="entry name" value="BP-dependent_transpt_permease"/>
</dbReference>
<gene>
    <name evidence="9" type="ORF">MKY91_15380</name>
</gene>
<dbReference type="PANTHER" id="PTHR43386:SF1">
    <property type="entry name" value="D,D-DIPEPTIDE TRANSPORT SYSTEM PERMEASE PROTEIN DDPC-RELATED"/>
    <property type="match status" value="1"/>
</dbReference>
<evidence type="ECO:0000256" key="7">
    <source>
        <dbReference type="RuleBase" id="RU363032"/>
    </source>
</evidence>
<feature type="transmembrane region" description="Helical" evidence="7">
    <location>
        <begin position="157"/>
        <end position="176"/>
    </location>
</feature>
<dbReference type="CDD" id="cd06261">
    <property type="entry name" value="TM_PBP2"/>
    <property type="match status" value="1"/>
</dbReference>
<evidence type="ECO:0000259" key="8">
    <source>
        <dbReference type="PROSITE" id="PS50928"/>
    </source>
</evidence>
<comment type="subcellular location">
    <subcellularLocation>
        <location evidence="1 7">Cell membrane</location>
        <topology evidence="1 7">Multi-pass membrane protein</topology>
    </subcellularLocation>
</comment>
<keyword evidence="10" id="KW-1185">Reference proteome</keyword>
<feature type="transmembrane region" description="Helical" evidence="7">
    <location>
        <begin position="216"/>
        <end position="240"/>
    </location>
</feature>
<feature type="transmembrane region" description="Helical" evidence="7">
    <location>
        <begin position="98"/>
        <end position="122"/>
    </location>
</feature>
<dbReference type="RefSeq" id="WP_343131212.1">
    <property type="nucleotide sequence ID" value="NZ_JBCITK010000001.1"/>
</dbReference>
<dbReference type="PROSITE" id="PS50928">
    <property type="entry name" value="ABC_TM1"/>
    <property type="match status" value="1"/>
</dbReference>
<dbReference type="Proteomes" id="UP001418796">
    <property type="component" value="Unassembled WGS sequence"/>
</dbReference>
<dbReference type="Gene3D" id="1.10.3720.10">
    <property type="entry name" value="MetI-like"/>
    <property type="match status" value="1"/>
</dbReference>
<name>A0ABU9VKU7_9BACI</name>
<dbReference type="InterPro" id="IPR035906">
    <property type="entry name" value="MetI-like_sf"/>
</dbReference>
<dbReference type="EMBL" id="JBCITK010000001">
    <property type="protein sequence ID" value="MEN0644534.1"/>
    <property type="molecule type" value="Genomic_DNA"/>
</dbReference>
<proteinExistence type="inferred from homology"/>
<comment type="caution">
    <text evidence="9">The sequence shown here is derived from an EMBL/GenBank/DDBJ whole genome shotgun (WGS) entry which is preliminary data.</text>
</comment>
<dbReference type="InterPro" id="IPR000515">
    <property type="entry name" value="MetI-like"/>
</dbReference>
<evidence type="ECO:0000256" key="2">
    <source>
        <dbReference type="ARBA" id="ARBA00022448"/>
    </source>
</evidence>
<keyword evidence="4 7" id="KW-0812">Transmembrane</keyword>
<evidence type="ECO:0000256" key="3">
    <source>
        <dbReference type="ARBA" id="ARBA00022475"/>
    </source>
</evidence>
<evidence type="ECO:0000256" key="6">
    <source>
        <dbReference type="ARBA" id="ARBA00023136"/>
    </source>
</evidence>
<sequence length="297" mass="31919">MRETTINKDFLNIRENTQKTNKRRVPFGISEWFVGAAALVILFIMICALIPQIIAPYAPTTMSQDAILQPPSLSHFFGTDQFGRDVFSLVVYGSRDSLVIGLLSVLVGGFLGGGIGALSGYLGGFIDRVFMRLIEILMTIPGILLALAIAASLGPSLFNIILAIAISSIPGYARVMRGQVMSITGRSFISASKAIGVPKWKIFISHVLPNSLSPMLVMATLGIGSAILAGSGLSFLGLGVLNEIPDWGATLSQGRGFLTVAWWICTFPGLAITVFVLSVNIIGDWLRDYLDPKKQRA</sequence>
<comment type="similarity">
    <text evidence="7">Belongs to the binding-protein-dependent transport system permease family.</text>
</comment>
<keyword evidence="6 7" id="KW-0472">Membrane</keyword>
<evidence type="ECO:0000313" key="10">
    <source>
        <dbReference type="Proteomes" id="UP001418796"/>
    </source>
</evidence>